<gene>
    <name evidence="2" type="ORF">SAMN05192563_1024163</name>
</gene>
<feature type="chain" id="PRO_5011648184" evidence="1">
    <location>
        <begin position="23"/>
        <end position="134"/>
    </location>
</feature>
<dbReference type="RefSeq" id="WP_093642500.1">
    <property type="nucleotide sequence ID" value="NZ_FPBH01000024.1"/>
</dbReference>
<reference evidence="2 3" key="1">
    <citation type="submission" date="2016-10" db="EMBL/GenBank/DDBJ databases">
        <authorList>
            <person name="de Groot N.N."/>
        </authorList>
    </citation>
    <scope>NUCLEOTIDE SEQUENCE [LARGE SCALE GENOMIC DNA]</scope>
    <source>
        <strain evidence="2 3">LMG 27731</strain>
    </source>
</reference>
<evidence type="ECO:0000313" key="3">
    <source>
        <dbReference type="Proteomes" id="UP000198844"/>
    </source>
</evidence>
<dbReference type="EMBL" id="FPBH01000024">
    <property type="protein sequence ID" value="SFU24093.1"/>
    <property type="molecule type" value="Genomic_DNA"/>
</dbReference>
<evidence type="ECO:0000256" key="1">
    <source>
        <dbReference type="SAM" id="SignalP"/>
    </source>
</evidence>
<organism evidence="2 3">
    <name type="scientific">Paraburkholderia aspalathi</name>
    <dbReference type="NCBI Taxonomy" id="1324617"/>
    <lineage>
        <taxon>Bacteria</taxon>
        <taxon>Pseudomonadati</taxon>
        <taxon>Pseudomonadota</taxon>
        <taxon>Betaproteobacteria</taxon>
        <taxon>Burkholderiales</taxon>
        <taxon>Burkholderiaceae</taxon>
        <taxon>Paraburkholderia</taxon>
    </lineage>
</organism>
<dbReference type="NCBIfam" id="NF047384">
    <property type="entry name" value="BspC_dom"/>
    <property type="match status" value="1"/>
</dbReference>
<dbReference type="AlphaFoldDB" id="A0A1I7EJH4"/>
<feature type="signal peptide" evidence="1">
    <location>
        <begin position="1"/>
        <end position="22"/>
    </location>
</feature>
<accession>A0A1I7EJH4</accession>
<sequence>MKLTTAIFLLLTFSWICLRANAQPQADIPEDYAYLRRMHVPDVVVNCVAAFDRWVRTTPRYDLFVISERRALTAEVLSGKAIAGDTTTLPIDTIVKTPAFAKVRGKYVWVPVKATCKIWHGHVVGLSAQPTTVQ</sequence>
<proteinExistence type="predicted"/>
<name>A0A1I7EJH4_9BURK</name>
<keyword evidence="1" id="KW-0732">Signal</keyword>
<evidence type="ECO:0000313" key="2">
    <source>
        <dbReference type="EMBL" id="SFU24093.1"/>
    </source>
</evidence>
<dbReference type="InterPro" id="IPR059225">
    <property type="entry name" value="BspC"/>
</dbReference>
<dbReference type="Proteomes" id="UP000198844">
    <property type="component" value="Unassembled WGS sequence"/>
</dbReference>
<dbReference type="OrthoDB" id="9007204at2"/>
<protein>
    <submittedName>
        <fullName evidence="2">Uncharacterized protein</fullName>
    </submittedName>
</protein>